<sequence>MSNVLEFKRPPTPPEPKKPNPRLRRLLTVLGIAAALVLVWAYFQYVGGEAP</sequence>
<name>A0ABM8PG53_9HYPH</name>
<comment type="caution">
    <text evidence="3">The sequence shown here is derived from an EMBL/GenBank/DDBJ whole genome shotgun (WGS) entry which is preliminary data.</text>
</comment>
<proteinExistence type="predicted"/>
<accession>A0ABM8PG53</accession>
<keyword evidence="4" id="KW-1185">Reference proteome</keyword>
<keyword evidence="2" id="KW-0812">Transmembrane</keyword>
<dbReference type="RefSeq" id="WP_185927898.1">
    <property type="nucleotide sequence ID" value="NZ_CABFWF030000006.1"/>
</dbReference>
<feature type="transmembrane region" description="Helical" evidence="2">
    <location>
        <begin position="26"/>
        <end position="45"/>
    </location>
</feature>
<gene>
    <name evidence="3" type="ORF">REJC140_02549</name>
</gene>
<evidence type="ECO:0000256" key="2">
    <source>
        <dbReference type="SAM" id="Phobius"/>
    </source>
</evidence>
<evidence type="ECO:0000256" key="1">
    <source>
        <dbReference type="SAM" id="MobiDB-lite"/>
    </source>
</evidence>
<dbReference type="EMBL" id="CABFWF030000006">
    <property type="protein sequence ID" value="CAD7027820.1"/>
    <property type="molecule type" value="Genomic_DNA"/>
</dbReference>
<keyword evidence="2" id="KW-1133">Transmembrane helix</keyword>
<dbReference type="Proteomes" id="UP000606921">
    <property type="component" value="Unassembled WGS sequence"/>
</dbReference>
<keyword evidence="2" id="KW-0472">Membrane</keyword>
<protein>
    <submittedName>
        <fullName evidence="3">Uncharacterized protein</fullName>
    </submittedName>
</protein>
<evidence type="ECO:0000313" key="3">
    <source>
        <dbReference type="EMBL" id="CAD7027820.1"/>
    </source>
</evidence>
<organism evidence="3 4">
    <name type="scientific">Pseudorhizobium endolithicum</name>
    <dbReference type="NCBI Taxonomy" id="1191678"/>
    <lineage>
        <taxon>Bacteria</taxon>
        <taxon>Pseudomonadati</taxon>
        <taxon>Pseudomonadota</taxon>
        <taxon>Alphaproteobacteria</taxon>
        <taxon>Hyphomicrobiales</taxon>
        <taxon>Rhizobiaceae</taxon>
        <taxon>Rhizobium/Agrobacterium group</taxon>
        <taxon>Pseudorhizobium</taxon>
    </lineage>
</organism>
<evidence type="ECO:0000313" key="4">
    <source>
        <dbReference type="Proteomes" id="UP000606921"/>
    </source>
</evidence>
<reference evidence="3 4" key="1">
    <citation type="submission" date="2020-11" db="EMBL/GenBank/DDBJ databases">
        <authorList>
            <person name="Lassalle F."/>
        </authorList>
    </citation>
    <scope>NUCLEOTIDE SEQUENCE [LARGE SCALE GENOMIC DNA]</scope>
    <source>
        <strain evidence="3 4">JC140</strain>
    </source>
</reference>
<feature type="region of interest" description="Disordered" evidence="1">
    <location>
        <begin position="1"/>
        <end position="21"/>
    </location>
</feature>